<proteinExistence type="predicted"/>
<comment type="caution">
    <text evidence="2">The sequence shown here is derived from an EMBL/GenBank/DDBJ whole genome shotgun (WGS) entry which is preliminary data.</text>
</comment>
<feature type="transmembrane region" description="Helical" evidence="1">
    <location>
        <begin position="38"/>
        <end position="55"/>
    </location>
</feature>
<reference evidence="3" key="1">
    <citation type="journal article" date="2015" name="MBio">
        <title>Genome-Resolved Metagenomic Analysis Reveals Roles for Candidate Phyla and Other Microbial Community Members in Biogeochemical Transformations in Oil Reservoirs.</title>
        <authorList>
            <person name="Hu P."/>
            <person name="Tom L."/>
            <person name="Singh A."/>
            <person name="Thomas B.C."/>
            <person name="Baker B.J."/>
            <person name="Piceno Y.M."/>
            <person name="Andersen G.L."/>
            <person name="Banfield J.F."/>
        </authorList>
    </citation>
    <scope>NUCLEOTIDE SEQUENCE [LARGE SCALE GENOMIC DNA]</scope>
</reference>
<dbReference type="EMBL" id="LGFD01000005">
    <property type="protein sequence ID" value="KUK18308.1"/>
    <property type="molecule type" value="Genomic_DNA"/>
</dbReference>
<dbReference type="GeneID" id="24855141"/>
<evidence type="ECO:0000313" key="2">
    <source>
        <dbReference type="EMBL" id="KUK18308.1"/>
    </source>
</evidence>
<feature type="transmembrane region" description="Helical" evidence="1">
    <location>
        <begin position="12"/>
        <end position="32"/>
    </location>
</feature>
<sequence>MEETVTLRIYFYKGLIALATITLVFSFMEWGVSKSWAYFYYFLSAIMILESLHQLGKISLKTLILVTFFLLWILVLCWVQNPKTTAKEPFIITLSFVVLTFIYHVWVYSRKRR</sequence>
<gene>
    <name evidence="2" type="ORF">XD54_0399</name>
</gene>
<organism evidence="2 3">
    <name type="scientific">Thermococcus sibiricus</name>
    <dbReference type="NCBI Taxonomy" id="172049"/>
    <lineage>
        <taxon>Archaea</taxon>
        <taxon>Methanobacteriati</taxon>
        <taxon>Methanobacteriota</taxon>
        <taxon>Thermococci</taxon>
        <taxon>Thermococcales</taxon>
        <taxon>Thermococcaceae</taxon>
        <taxon>Thermococcus</taxon>
    </lineage>
</organism>
<evidence type="ECO:0000313" key="3">
    <source>
        <dbReference type="Proteomes" id="UP000053911"/>
    </source>
</evidence>
<feature type="transmembrane region" description="Helical" evidence="1">
    <location>
        <begin position="62"/>
        <end position="79"/>
    </location>
</feature>
<feature type="transmembrane region" description="Helical" evidence="1">
    <location>
        <begin position="91"/>
        <end position="109"/>
    </location>
</feature>
<keyword evidence="1" id="KW-0812">Transmembrane</keyword>
<dbReference type="Proteomes" id="UP000053911">
    <property type="component" value="Unassembled WGS sequence"/>
</dbReference>
<protein>
    <submittedName>
        <fullName evidence="2">Uncharacterized protein</fullName>
    </submittedName>
</protein>
<dbReference type="RefSeq" id="WP_048160203.1">
    <property type="nucleotide sequence ID" value="NZ_LGFD01000005.1"/>
</dbReference>
<keyword evidence="1" id="KW-0472">Membrane</keyword>
<dbReference type="PATRIC" id="fig|172049.5.peg.970"/>
<keyword evidence="1" id="KW-1133">Transmembrane helix</keyword>
<evidence type="ECO:0000256" key="1">
    <source>
        <dbReference type="SAM" id="Phobius"/>
    </source>
</evidence>
<dbReference type="AlphaFoldDB" id="A0A117L1S3"/>
<name>A0A117L1S3_9EURY</name>
<accession>A0A117L1S3</accession>